<proteinExistence type="predicted"/>
<dbReference type="KEGG" id="palb:EJC50_00125"/>
<dbReference type="Proteomes" id="UP000272528">
    <property type="component" value="Chromosome"/>
</dbReference>
<reference evidence="2" key="1">
    <citation type="submission" date="2018-12" db="EMBL/GenBank/DDBJ databases">
        <title>Genome sequence of Peanibacillus sp.</title>
        <authorList>
            <person name="Subramani G."/>
            <person name="Srinivasan S."/>
            <person name="Kim M.K."/>
        </authorList>
    </citation>
    <scope>NUCLEOTIDE SEQUENCE [LARGE SCALE GENOMIC DNA]</scope>
    <source>
        <strain evidence="2">18JY67-1</strain>
    </source>
</reference>
<organism evidence="1 2">
    <name type="scientific">Paenibacillus albus</name>
    <dbReference type="NCBI Taxonomy" id="2495582"/>
    <lineage>
        <taxon>Bacteria</taxon>
        <taxon>Bacillati</taxon>
        <taxon>Bacillota</taxon>
        <taxon>Bacilli</taxon>
        <taxon>Bacillales</taxon>
        <taxon>Paenibacillaceae</taxon>
        <taxon>Paenibacillus</taxon>
    </lineage>
</organism>
<dbReference type="RefSeq" id="WP_126011225.1">
    <property type="nucleotide sequence ID" value="NZ_CP034437.1"/>
</dbReference>
<evidence type="ECO:0000313" key="1">
    <source>
        <dbReference type="EMBL" id="AZN38256.1"/>
    </source>
</evidence>
<protein>
    <recommendedName>
        <fullName evidence="3">DUF4358 domain-containing protein</fullName>
    </recommendedName>
</protein>
<sequence>MSRNRRLSGLILVASLAISVLLPGCSRNSMERHFTLAEIQDIFVQQGVHLVQKSADSAPDSVFAQAYNGVMPSLYSIGKEQQDPSVFIYIYPSIADATAGVNEFKDKTAAADLVANKRYHFANVVLFYIKSDPSYEQDIDQMVSRLRTPRMKRPD</sequence>
<evidence type="ECO:0000313" key="2">
    <source>
        <dbReference type="Proteomes" id="UP000272528"/>
    </source>
</evidence>
<evidence type="ECO:0008006" key="3">
    <source>
        <dbReference type="Google" id="ProtNLM"/>
    </source>
</evidence>
<gene>
    <name evidence="1" type="ORF">EJC50_00125</name>
</gene>
<dbReference type="AlphaFoldDB" id="A0A3Q8X1W7"/>
<dbReference type="EMBL" id="CP034437">
    <property type="protein sequence ID" value="AZN38256.1"/>
    <property type="molecule type" value="Genomic_DNA"/>
</dbReference>
<accession>A0A3Q8X1W7</accession>
<keyword evidence="2" id="KW-1185">Reference proteome</keyword>
<name>A0A3Q8X1W7_9BACL</name>
<dbReference type="OrthoDB" id="2608048at2"/>